<name>A0A1B9HYI0_9TREE</name>
<dbReference type="OrthoDB" id="2793915at2759"/>
<gene>
    <name evidence="2" type="ORF">I206_06211</name>
    <name evidence="3" type="ORF">I206_107879</name>
</gene>
<reference evidence="3" key="4">
    <citation type="submission" date="2024-02" db="EMBL/GenBank/DDBJ databases">
        <title>Comparative genomics of Cryptococcus and Kwoniella reveals pathogenesis evolution and contrasting modes of karyotype evolution via chromosome fusion or intercentromeric recombination.</title>
        <authorList>
            <person name="Coelho M.A."/>
            <person name="David-Palma M."/>
            <person name="Shea T."/>
            <person name="Bowers K."/>
            <person name="McGinley-Smith S."/>
            <person name="Mohammad A.W."/>
            <person name="Gnirke A."/>
            <person name="Yurkov A.M."/>
            <person name="Nowrousian M."/>
            <person name="Sun S."/>
            <person name="Cuomo C.A."/>
            <person name="Heitman J."/>
        </authorList>
    </citation>
    <scope>NUCLEOTIDE SEQUENCE</scope>
    <source>
        <strain evidence="3">CBS 10737</strain>
    </source>
</reference>
<accession>A0A1B9HYI0</accession>
<feature type="region of interest" description="Disordered" evidence="1">
    <location>
        <begin position="109"/>
        <end position="130"/>
    </location>
</feature>
<sequence>MSNAKSQPLKPIRSEYDATRISPPVYPSTVAPFFTEDCKKNFLQLINPTYSTSPRVEYYGADVLDQMYTRIQPPQVESTFNDQYRVTHEQLTPPRVQTPSPPNDIDSLAVPTSSNRPLAVPTSSNRPHDKNKWKKTYALRQWNCPTPPPSTDSNVNLDDILPVTIVERIHSGRTWDVFRGQIVRSDGAPTPIVIRFTNLETFPEDFPAEINDWDVCTQHVRSNALSGIINEDYIYRSYLPRLQGDLVPLYYGMFIWKGDRPEDGWMIVSILEDVGEEVEDHRILAGLPLDINHVVHGIEKAEQILERYENDENDTERRYIKLIDFQESLHVPPHVLQQGKRLEQTEIKVICQLSLVEIE</sequence>
<organism evidence="2">
    <name type="scientific">Kwoniella pini CBS 10737</name>
    <dbReference type="NCBI Taxonomy" id="1296096"/>
    <lineage>
        <taxon>Eukaryota</taxon>
        <taxon>Fungi</taxon>
        <taxon>Dikarya</taxon>
        <taxon>Basidiomycota</taxon>
        <taxon>Agaricomycotina</taxon>
        <taxon>Tremellomycetes</taxon>
        <taxon>Tremellales</taxon>
        <taxon>Cryptococcaceae</taxon>
        <taxon>Kwoniella</taxon>
    </lineage>
</organism>
<evidence type="ECO:0000313" key="3">
    <source>
        <dbReference type="EMBL" id="WWC73907.1"/>
    </source>
</evidence>
<dbReference type="AlphaFoldDB" id="A0A1B9HYI0"/>
<dbReference type="KEGG" id="kpin:30174580"/>
<reference evidence="2" key="1">
    <citation type="submission" date="2013-07" db="EMBL/GenBank/DDBJ databases">
        <title>The Genome Sequence of Cryptococcus pinus CBS10737.</title>
        <authorList>
            <consortium name="The Broad Institute Genome Sequencing Platform"/>
            <person name="Cuomo C."/>
            <person name="Litvintseva A."/>
            <person name="Chen Y."/>
            <person name="Heitman J."/>
            <person name="Sun S."/>
            <person name="Springer D."/>
            <person name="Dromer F."/>
            <person name="Young S.K."/>
            <person name="Zeng Q."/>
            <person name="Gargeya S."/>
            <person name="Fitzgerald M."/>
            <person name="Abouelleil A."/>
            <person name="Alvarado L."/>
            <person name="Berlin A.M."/>
            <person name="Chapman S.B."/>
            <person name="Dewar J."/>
            <person name="Goldberg J."/>
            <person name="Griggs A."/>
            <person name="Gujja S."/>
            <person name="Hansen M."/>
            <person name="Howarth C."/>
            <person name="Imamovic A."/>
            <person name="Larimer J."/>
            <person name="McCowan C."/>
            <person name="Murphy C."/>
            <person name="Pearson M."/>
            <person name="Priest M."/>
            <person name="Roberts A."/>
            <person name="Saif S."/>
            <person name="Shea T."/>
            <person name="Sykes S."/>
            <person name="Wortman J."/>
            <person name="Nusbaum C."/>
            <person name="Birren B."/>
        </authorList>
    </citation>
    <scope>NUCLEOTIDE SEQUENCE [LARGE SCALE GENOMIC DNA]</scope>
    <source>
        <strain evidence="2">CBS 10737</strain>
    </source>
</reference>
<feature type="compositionally biased region" description="Polar residues" evidence="1">
    <location>
        <begin position="110"/>
        <end position="125"/>
    </location>
</feature>
<dbReference type="EMBL" id="CP144529">
    <property type="protein sequence ID" value="WWC73907.1"/>
    <property type="molecule type" value="Genomic_DNA"/>
</dbReference>
<evidence type="ECO:0000313" key="4">
    <source>
        <dbReference type="Proteomes" id="UP000094020"/>
    </source>
</evidence>
<reference evidence="2" key="3">
    <citation type="submission" date="2016-07" db="EMBL/GenBank/DDBJ databases">
        <title>Evolution of pathogenesis and genome organization in the Tremellales.</title>
        <authorList>
            <person name="Cuomo C."/>
            <person name="Litvintseva A."/>
            <person name="Heitman J."/>
            <person name="Chen Y."/>
            <person name="Sun S."/>
            <person name="Springer D."/>
            <person name="Dromer F."/>
            <person name="Young S."/>
            <person name="Zeng Q."/>
            <person name="Chapman S."/>
            <person name="Gujja S."/>
            <person name="Saif S."/>
            <person name="Birren B."/>
        </authorList>
    </citation>
    <scope>NUCLEOTIDE SEQUENCE</scope>
    <source>
        <strain evidence="2">CBS 10737</strain>
    </source>
</reference>
<dbReference type="Proteomes" id="UP000094020">
    <property type="component" value="Chromosome 11"/>
</dbReference>
<protein>
    <submittedName>
        <fullName evidence="2">Uncharacterized protein</fullName>
    </submittedName>
</protein>
<dbReference type="EMBL" id="KI894014">
    <property type="protein sequence ID" value="OCF48343.1"/>
    <property type="molecule type" value="Genomic_DNA"/>
</dbReference>
<dbReference type="GeneID" id="30174580"/>
<evidence type="ECO:0000256" key="1">
    <source>
        <dbReference type="SAM" id="MobiDB-lite"/>
    </source>
</evidence>
<evidence type="ECO:0000313" key="2">
    <source>
        <dbReference type="EMBL" id="OCF48343.1"/>
    </source>
</evidence>
<dbReference type="RefSeq" id="XP_019009562.1">
    <property type="nucleotide sequence ID" value="XM_019157922.1"/>
</dbReference>
<keyword evidence="4" id="KW-1185">Reference proteome</keyword>
<proteinExistence type="predicted"/>
<reference evidence="3" key="2">
    <citation type="submission" date="2013-07" db="EMBL/GenBank/DDBJ databases">
        <authorList>
            <consortium name="The Broad Institute Genome Sequencing Platform"/>
            <person name="Cuomo C."/>
            <person name="Litvintseva A."/>
            <person name="Chen Y."/>
            <person name="Heitman J."/>
            <person name="Sun S."/>
            <person name="Springer D."/>
            <person name="Dromer F."/>
            <person name="Young S.K."/>
            <person name="Zeng Q."/>
            <person name="Gargeya S."/>
            <person name="Fitzgerald M."/>
            <person name="Abouelleil A."/>
            <person name="Alvarado L."/>
            <person name="Berlin A.M."/>
            <person name="Chapman S.B."/>
            <person name="Dewar J."/>
            <person name="Goldberg J."/>
            <person name="Griggs A."/>
            <person name="Gujja S."/>
            <person name="Hansen M."/>
            <person name="Howarth C."/>
            <person name="Imamovic A."/>
            <person name="Larimer J."/>
            <person name="McCowan C."/>
            <person name="Murphy C."/>
            <person name="Pearson M."/>
            <person name="Priest M."/>
            <person name="Roberts A."/>
            <person name="Saif S."/>
            <person name="Shea T."/>
            <person name="Sykes S."/>
            <person name="Wortman J."/>
            <person name="Nusbaum C."/>
            <person name="Birren B."/>
        </authorList>
    </citation>
    <scope>NUCLEOTIDE SEQUENCE</scope>
    <source>
        <strain evidence="3">CBS 10737</strain>
    </source>
</reference>